<dbReference type="PRINTS" id="PR00081">
    <property type="entry name" value="GDHRDH"/>
</dbReference>
<comment type="caution">
    <text evidence="2">The sequence shown here is derived from an EMBL/GenBank/DDBJ whole genome shotgun (WGS) entry which is preliminary data.</text>
</comment>
<dbReference type="PRINTS" id="PR00080">
    <property type="entry name" value="SDRFAMILY"/>
</dbReference>
<dbReference type="SUPFAM" id="SSF51735">
    <property type="entry name" value="NAD(P)-binding Rossmann-fold domains"/>
    <property type="match status" value="1"/>
</dbReference>
<dbReference type="InterPro" id="IPR002347">
    <property type="entry name" value="SDR_fam"/>
</dbReference>
<dbReference type="Gene3D" id="3.40.50.720">
    <property type="entry name" value="NAD(P)-binding Rossmann-like Domain"/>
    <property type="match status" value="1"/>
</dbReference>
<dbReference type="InterPro" id="IPR036291">
    <property type="entry name" value="NAD(P)-bd_dom_sf"/>
</dbReference>
<comment type="similarity">
    <text evidence="1">Belongs to the short-chain dehydrogenases/reductases (SDR) family.</text>
</comment>
<evidence type="ECO:0000256" key="1">
    <source>
        <dbReference type="RuleBase" id="RU000363"/>
    </source>
</evidence>
<proteinExistence type="inferred from homology"/>
<name>A0ABR4Z5C6_9NOCA</name>
<dbReference type="Pfam" id="PF00106">
    <property type="entry name" value="adh_short"/>
    <property type="match status" value="1"/>
</dbReference>
<dbReference type="EMBL" id="JNFP01000074">
    <property type="protein sequence ID" value="KIA60259.1"/>
    <property type="molecule type" value="Genomic_DNA"/>
</dbReference>
<sequence length="294" mass="30709">MQPSDRTARGAVVLTGASSGLGRAAAIHLARSGFTVFAGVRSKEAAKDLANESENLIPIELDVTSAAAISAAREKVTETCGEQGLLGLVNNAGVCVSAPLECVSAADLRYQLEVNVVGAMAMAQAFLPLLRAGRSAGGPVGRIVNVSSGVGRVASPFLGVYATSQFAKEGLSDSLRRELTAQSVSVSVIEPGAILTPIWDKVSDTAERILGESSPEVAAVYRKPFTAFVAMNERRAKASRTKPDQFAAAVAHAMTAQRPKVRYRVGIDSWAATFASRLLPDSVLDTVLVKAAAR</sequence>
<gene>
    <name evidence="2" type="ORF">FG87_37900</name>
</gene>
<dbReference type="RefSeq" id="WP_043680776.1">
    <property type="nucleotide sequence ID" value="NZ_BDCI01000009.1"/>
</dbReference>
<organism evidence="2 3">
    <name type="scientific">Nocardia vulneris</name>
    <dbReference type="NCBI Taxonomy" id="1141657"/>
    <lineage>
        <taxon>Bacteria</taxon>
        <taxon>Bacillati</taxon>
        <taxon>Actinomycetota</taxon>
        <taxon>Actinomycetes</taxon>
        <taxon>Mycobacteriales</taxon>
        <taxon>Nocardiaceae</taxon>
        <taxon>Nocardia</taxon>
    </lineage>
</organism>
<reference evidence="2 3" key="1">
    <citation type="journal article" date="2014" name="Int. J. Syst. Evol. Microbiol.">
        <title>Nocardia vulneris sp. nov., isolated from wounds of human patients in North America.</title>
        <authorList>
            <person name="Lasker B.A."/>
            <person name="Bell M."/>
            <person name="Klenk H.P."/>
            <person name="Sproer C."/>
            <person name="Schumann C."/>
            <person name="Schumann P."/>
            <person name="Brown J.M."/>
        </authorList>
    </citation>
    <scope>NUCLEOTIDE SEQUENCE [LARGE SCALE GENOMIC DNA]</scope>
    <source>
        <strain evidence="2 3">W9851</strain>
    </source>
</reference>
<keyword evidence="3" id="KW-1185">Reference proteome</keyword>
<dbReference type="Proteomes" id="UP000031364">
    <property type="component" value="Unassembled WGS sequence"/>
</dbReference>
<protein>
    <submittedName>
        <fullName evidence="2">Short-chain dehydrogenase</fullName>
    </submittedName>
</protein>
<dbReference type="PANTHER" id="PTHR43313:SF1">
    <property type="entry name" value="3BETA-HYDROXYSTEROID DEHYDROGENASE DHS-16"/>
    <property type="match status" value="1"/>
</dbReference>
<evidence type="ECO:0000313" key="2">
    <source>
        <dbReference type="EMBL" id="KIA60259.1"/>
    </source>
</evidence>
<accession>A0ABR4Z5C6</accession>
<evidence type="ECO:0000313" key="3">
    <source>
        <dbReference type="Proteomes" id="UP000031364"/>
    </source>
</evidence>
<dbReference type="PANTHER" id="PTHR43313">
    <property type="entry name" value="SHORT-CHAIN DEHYDROGENASE/REDUCTASE FAMILY 9C"/>
    <property type="match status" value="1"/>
</dbReference>